<dbReference type="Pfam" id="PF01863">
    <property type="entry name" value="YgjP-like"/>
    <property type="match status" value="1"/>
</dbReference>
<proteinExistence type="predicted"/>
<comment type="caution">
    <text evidence="2">The sequence shown here is derived from an EMBL/GenBank/DDBJ whole genome shotgun (WGS) entry which is preliminary data.</text>
</comment>
<evidence type="ECO:0000313" key="3">
    <source>
        <dbReference type="Proteomes" id="UP000228920"/>
    </source>
</evidence>
<reference evidence="3" key="1">
    <citation type="submission" date="2017-09" db="EMBL/GenBank/DDBJ databases">
        <title>Depth-based differentiation of microbial function through sediment-hosted aquifers and enrichment of novel symbionts in the deep terrestrial subsurface.</title>
        <authorList>
            <person name="Probst A.J."/>
            <person name="Ladd B."/>
            <person name="Jarett J.K."/>
            <person name="Geller-Mcgrath D.E."/>
            <person name="Sieber C.M.K."/>
            <person name="Emerson J.B."/>
            <person name="Anantharaman K."/>
            <person name="Thomas B.C."/>
            <person name="Malmstrom R."/>
            <person name="Stieglmeier M."/>
            <person name="Klingl A."/>
            <person name="Woyke T."/>
            <person name="Ryan C.M."/>
            <person name="Banfield J.F."/>
        </authorList>
    </citation>
    <scope>NUCLEOTIDE SEQUENCE [LARGE SCALE GENOMIC DNA]</scope>
</reference>
<dbReference type="InterPro" id="IPR002725">
    <property type="entry name" value="YgjP-like_metallopeptidase"/>
</dbReference>
<dbReference type="EMBL" id="PFNL01000132">
    <property type="protein sequence ID" value="PIZ45524.1"/>
    <property type="molecule type" value="Genomic_DNA"/>
</dbReference>
<sequence>MEKPILLIADYKSQKENARKIITQHVAQYNSFYEFPYSSIRIKNQKSRWGSCSSNKILNFNFIIVLLPDELRD</sequence>
<feature type="domain" description="YgjP-like metallopeptidase" evidence="1">
    <location>
        <begin position="14"/>
        <end position="72"/>
    </location>
</feature>
<dbReference type="AlphaFoldDB" id="A0A2M7TH47"/>
<evidence type="ECO:0000259" key="1">
    <source>
        <dbReference type="Pfam" id="PF01863"/>
    </source>
</evidence>
<dbReference type="Gene3D" id="3.30.2010.10">
    <property type="entry name" value="Metalloproteases ('zincins'), catalytic domain"/>
    <property type="match status" value="1"/>
</dbReference>
<accession>A0A2M7TH47</accession>
<protein>
    <recommendedName>
        <fullName evidence="1">YgjP-like metallopeptidase domain-containing protein</fullName>
    </recommendedName>
</protein>
<name>A0A2M7TH47_UNCKA</name>
<evidence type="ECO:0000313" key="2">
    <source>
        <dbReference type="EMBL" id="PIZ45524.1"/>
    </source>
</evidence>
<dbReference type="Proteomes" id="UP000228920">
    <property type="component" value="Unassembled WGS sequence"/>
</dbReference>
<gene>
    <name evidence="2" type="ORF">COY32_05140</name>
</gene>
<dbReference type="CDD" id="cd07344">
    <property type="entry name" value="M48_yhfN_like"/>
    <property type="match status" value="1"/>
</dbReference>
<organism evidence="2 3">
    <name type="scientific">candidate division WWE3 bacterium CG_4_10_14_0_2_um_filter_41_14</name>
    <dbReference type="NCBI Taxonomy" id="1975072"/>
    <lineage>
        <taxon>Bacteria</taxon>
        <taxon>Katanobacteria</taxon>
    </lineage>
</organism>